<evidence type="ECO:0000313" key="2">
    <source>
        <dbReference type="Proteomes" id="UP001526076"/>
    </source>
</evidence>
<dbReference type="RefSeq" id="WP_264351369.1">
    <property type="nucleotide sequence ID" value="NZ_JAPAHU010000490.1"/>
</dbReference>
<dbReference type="Proteomes" id="UP001526076">
    <property type="component" value="Unassembled WGS sequence"/>
</dbReference>
<dbReference type="EMBL" id="JAPAHU010000490">
    <property type="protein sequence ID" value="MCW1043392.1"/>
    <property type="molecule type" value="Genomic_DNA"/>
</dbReference>
<proteinExistence type="predicted"/>
<gene>
    <name evidence="1" type="ORF">OJ597_13525</name>
</gene>
<protein>
    <submittedName>
        <fullName evidence="1">Uncharacterized protein</fullName>
    </submittedName>
</protein>
<evidence type="ECO:0000313" key="1">
    <source>
        <dbReference type="EMBL" id="MCW1043392.1"/>
    </source>
</evidence>
<reference evidence="1 2" key="1">
    <citation type="submission" date="2022-10" db="EMBL/GenBank/DDBJ databases">
        <title>Comparative genomic study of S. anginosus.</title>
        <authorList>
            <person name="Prasad A."/>
            <person name="Ene A."/>
            <person name="Jablonska S."/>
            <person name="Du J."/>
            <person name="Wolfe A.J."/>
            <person name="Putonti C."/>
        </authorList>
    </citation>
    <scope>NUCLEOTIDE SEQUENCE [LARGE SCALE GENOMIC DNA]</scope>
    <source>
        <strain evidence="1 2">UMB9231</strain>
    </source>
</reference>
<name>A0ABT3ED85_STRAP</name>
<sequence length="61" mass="7141">MLKQLQYNRDLNGIIKSNNNPDGPYPRLSYSHLLTVGSNQNFAYKYHVKMRLRDDVTDKQA</sequence>
<organism evidence="1 2">
    <name type="scientific">Streptococcus anginosus</name>
    <dbReference type="NCBI Taxonomy" id="1328"/>
    <lineage>
        <taxon>Bacteria</taxon>
        <taxon>Bacillati</taxon>
        <taxon>Bacillota</taxon>
        <taxon>Bacilli</taxon>
        <taxon>Lactobacillales</taxon>
        <taxon>Streptococcaceae</taxon>
        <taxon>Streptococcus</taxon>
        <taxon>Streptococcus anginosus group</taxon>
    </lineage>
</organism>
<feature type="non-terminal residue" evidence="1">
    <location>
        <position position="61"/>
    </location>
</feature>
<comment type="caution">
    <text evidence="1">The sequence shown here is derived from an EMBL/GenBank/DDBJ whole genome shotgun (WGS) entry which is preliminary data.</text>
</comment>
<keyword evidence="2" id="KW-1185">Reference proteome</keyword>
<accession>A0ABT3ED85</accession>